<name>A0A2S0RHM0_9FLAO</name>
<accession>A0A2S0RHM0</accession>
<dbReference type="KEGG" id="fmg:HYN48_14015"/>
<evidence type="ECO:0000313" key="1">
    <source>
        <dbReference type="EMBL" id="AWA31115.1"/>
    </source>
</evidence>
<protein>
    <submittedName>
        <fullName evidence="1">Transcriptional regulator</fullName>
    </submittedName>
</protein>
<dbReference type="AlphaFoldDB" id="A0A2S0RHM0"/>
<dbReference type="CDD" id="cd00093">
    <property type="entry name" value="HTH_XRE"/>
    <property type="match status" value="1"/>
</dbReference>
<gene>
    <name evidence="1" type="ORF">HYN48_14015</name>
</gene>
<dbReference type="InterPro" id="IPR001387">
    <property type="entry name" value="Cro/C1-type_HTH"/>
</dbReference>
<dbReference type="EMBL" id="CP028811">
    <property type="protein sequence ID" value="AWA31115.1"/>
    <property type="molecule type" value="Genomic_DNA"/>
</dbReference>
<dbReference type="OrthoDB" id="1355828at2"/>
<sequence>MEKTLLTRTNEPTIELNSSVKKVYKGMTLYYDEVFYLDYEVDEDTGFINKENKVKHYTKSQVDRNIKALKNAYHVAKGAASPIEIINFRNKYQISASTFSIILGFSKNTISNIEHEGVTSLSTGRLIKLCLENKDMLQRYLQMCDEIDDIKKRELSKRLMEEYI</sequence>
<reference evidence="1 2" key="1">
    <citation type="submission" date="2018-04" db="EMBL/GenBank/DDBJ databases">
        <title>Genome sequencing of Flavobacterium sp. HYN0048.</title>
        <authorList>
            <person name="Yi H."/>
            <person name="Baek C."/>
        </authorList>
    </citation>
    <scope>NUCLEOTIDE SEQUENCE [LARGE SCALE GENOMIC DNA]</scope>
    <source>
        <strain evidence="1 2">HYN0048</strain>
    </source>
</reference>
<dbReference type="RefSeq" id="WP_108372793.1">
    <property type="nucleotide sequence ID" value="NZ_CP028811.1"/>
</dbReference>
<organism evidence="1 2">
    <name type="scientific">Flavobacterium magnum</name>
    <dbReference type="NCBI Taxonomy" id="2162713"/>
    <lineage>
        <taxon>Bacteria</taxon>
        <taxon>Pseudomonadati</taxon>
        <taxon>Bacteroidota</taxon>
        <taxon>Flavobacteriia</taxon>
        <taxon>Flavobacteriales</taxon>
        <taxon>Flavobacteriaceae</taxon>
        <taxon>Flavobacterium</taxon>
    </lineage>
</organism>
<proteinExistence type="predicted"/>
<keyword evidence="2" id="KW-1185">Reference proteome</keyword>
<dbReference type="Proteomes" id="UP000244193">
    <property type="component" value="Chromosome"/>
</dbReference>
<evidence type="ECO:0000313" key="2">
    <source>
        <dbReference type="Proteomes" id="UP000244193"/>
    </source>
</evidence>